<accession>A0A0E9VIA7</accession>
<reference evidence="1" key="1">
    <citation type="submission" date="2014-11" db="EMBL/GenBank/DDBJ databases">
        <authorList>
            <person name="Amaro Gonzalez C."/>
        </authorList>
    </citation>
    <scope>NUCLEOTIDE SEQUENCE</scope>
</reference>
<evidence type="ECO:0000313" key="1">
    <source>
        <dbReference type="EMBL" id="JAH77175.1"/>
    </source>
</evidence>
<protein>
    <submittedName>
        <fullName evidence="1">Uncharacterized protein</fullName>
    </submittedName>
</protein>
<organism evidence="1">
    <name type="scientific">Anguilla anguilla</name>
    <name type="common">European freshwater eel</name>
    <name type="synonym">Muraena anguilla</name>
    <dbReference type="NCBI Taxonomy" id="7936"/>
    <lineage>
        <taxon>Eukaryota</taxon>
        <taxon>Metazoa</taxon>
        <taxon>Chordata</taxon>
        <taxon>Craniata</taxon>
        <taxon>Vertebrata</taxon>
        <taxon>Euteleostomi</taxon>
        <taxon>Actinopterygii</taxon>
        <taxon>Neopterygii</taxon>
        <taxon>Teleostei</taxon>
        <taxon>Anguilliformes</taxon>
        <taxon>Anguillidae</taxon>
        <taxon>Anguilla</taxon>
    </lineage>
</organism>
<dbReference type="EMBL" id="GBXM01031402">
    <property type="protein sequence ID" value="JAH77175.1"/>
    <property type="molecule type" value="Transcribed_RNA"/>
</dbReference>
<sequence>MFSCLCPKGQCAHVFVKKQTT</sequence>
<proteinExistence type="predicted"/>
<reference evidence="1" key="2">
    <citation type="journal article" date="2015" name="Fish Shellfish Immunol.">
        <title>Early steps in the European eel (Anguilla anguilla)-Vibrio vulnificus interaction in the gills: Role of the RtxA13 toxin.</title>
        <authorList>
            <person name="Callol A."/>
            <person name="Pajuelo D."/>
            <person name="Ebbesson L."/>
            <person name="Teles M."/>
            <person name="MacKenzie S."/>
            <person name="Amaro C."/>
        </authorList>
    </citation>
    <scope>NUCLEOTIDE SEQUENCE</scope>
</reference>
<name>A0A0E9VIA7_ANGAN</name>
<dbReference type="AlphaFoldDB" id="A0A0E9VIA7"/>